<dbReference type="InterPro" id="IPR008271">
    <property type="entry name" value="Ser/Thr_kinase_AS"/>
</dbReference>
<dbReference type="GO" id="GO:0006950">
    <property type="term" value="P:response to stress"/>
    <property type="evidence" value="ECO:0007669"/>
    <property type="project" value="UniProtKB-ARBA"/>
</dbReference>
<dbReference type="InterPro" id="IPR000719">
    <property type="entry name" value="Prot_kinase_dom"/>
</dbReference>
<dbReference type="PANTHER" id="PTHR47238">
    <property type="entry name" value="MITOGEN-ACTIVATED PROTEIN KINASE KINASE 5"/>
    <property type="match status" value="1"/>
</dbReference>
<comment type="catalytic activity">
    <reaction evidence="10">
        <text>L-seryl-[protein] + ATP = O-phospho-L-seryl-[protein] + ADP + H(+)</text>
        <dbReference type="Rhea" id="RHEA:17989"/>
        <dbReference type="Rhea" id="RHEA-COMP:9863"/>
        <dbReference type="Rhea" id="RHEA-COMP:11604"/>
        <dbReference type="ChEBI" id="CHEBI:15378"/>
        <dbReference type="ChEBI" id="CHEBI:29999"/>
        <dbReference type="ChEBI" id="CHEBI:30616"/>
        <dbReference type="ChEBI" id="CHEBI:83421"/>
        <dbReference type="ChEBI" id="CHEBI:456216"/>
        <dbReference type="EC" id="2.7.12.2"/>
    </reaction>
</comment>
<dbReference type="PANTHER" id="PTHR47238:SF2">
    <property type="entry name" value="DUAL SPECIFICITY MITOGEN-ACTIVATED PROTEIN KINASE KINASE HEMIPTEROUS"/>
    <property type="match status" value="1"/>
</dbReference>
<dbReference type="AlphaFoldDB" id="Q4H379"/>
<dbReference type="PROSITE" id="PS00108">
    <property type="entry name" value="PROTEIN_KINASE_ST"/>
    <property type="match status" value="1"/>
</dbReference>
<evidence type="ECO:0000256" key="9">
    <source>
        <dbReference type="ARBA" id="ARBA00038999"/>
    </source>
</evidence>
<keyword evidence="5 15" id="KW-0418">Kinase</keyword>
<evidence type="ECO:0000256" key="3">
    <source>
        <dbReference type="ARBA" id="ARBA00022679"/>
    </source>
</evidence>
<feature type="region of interest" description="Disordered" evidence="13">
    <location>
        <begin position="31"/>
        <end position="52"/>
    </location>
</feature>
<dbReference type="CDD" id="cd06618">
    <property type="entry name" value="PKc_MKK7"/>
    <property type="match status" value="1"/>
</dbReference>
<keyword evidence="4" id="KW-0547">Nucleotide-binding</keyword>
<proteinExistence type="evidence at transcript level"/>
<dbReference type="GO" id="GO:0004674">
    <property type="term" value="F:protein serine/threonine kinase activity"/>
    <property type="evidence" value="ECO:0007669"/>
    <property type="project" value="UniProtKB-KW"/>
</dbReference>
<dbReference type="Gene3D" id="1.10.510.10">
    <property type="entry name" value="Transferase(Phosphotransferase) domain 1"/>
    <property type="match status" value="1"/>
</dbReference>
<name>Q4H379_CIOIN</name>
<comment type="catalytic activity">
    <reaction evidence="12">
        <text>L-tyrosyl-[protein] + ATP = O-phospho-L-tyrosyl-[protein] + ADP + H(+)</text>
        <dbReference type="Rhea" id="RHEA:10596"/>
        <dbReference type="Rhea" id="RHEA-COMP:10136"/>
        <dbReference type="Rhea" id="RHEA-COMP:20101"/>
        <dbReference type="ChEBI" id="CHEBI:15378"/>
        <dbReference type="ChEBI" id="CHEBI:30616"/>
        <dbReference type="ChEBI" id="CHEBI:46858"/>
        <dbReference type="ChEBI" id="CHEBI:61978"/>
        <dbReference type="ChEBI" id="CHEBI:456216"/>
        <dbReference type="EC" id="2.7.12.2"/>
    </reaction>
</comment>
<evidence type="ECO:0000256" key="13">
    <source>
        <dbReference type="SAM" id="MobiDB-lite"/>
    </source>
</evidence>
<dbReference type="GO" id="GO:0005524">
    <property type="term" value="F:ATP binding"/>
    <property type="evidence" value="ECO:0007669"/>
    <property type="project" value="UniProtKB-KW"/>
</dbReference>
<keyword evidence="6" id="KW-0067">ATP-binding</keyword>
<feature type="region of interest" description="Disordered" evidence="13">
    <location>
        <begin position="456"/>
        <end position="478"/>
    </location>
</feature>
<evidence type="ECO:0000256" key="2">
    <source>
        <dbReference type="ARBA" id="ARBA00022553"/>
    </source>
</evidence>
<evidence type="ECO:0000256" key="6">
    <source>
        <dbReference type="ARBA" id="ARBA00022840"/>
    </source>
</evidence>
<feature type="compositionally biased region" description="Polar residues" evidence="13">
    <location>
        <begin position="39"/>
        <end position="52"/>
    </location>
</feature>
<evidence type="ECO:0000256" key="7">
    <source>
        <dbReference type="ARBA" id="ARBA00023137"/>
    </source>
</evidence>
<dbReference type="KEGG" id="cin:778674"/>
<dbReference type="FunFam" id="1.10.510.10:FF:000158">
    <property type="entry name" value="Dual specificity mitogen-activated protein kinase kinase 6"/>
    <property type="match status" value="1"/>
</dbReference>
<dbReference type="SUPFAM" id="SSF56112">
    <property type="entry name" value="Protein kinase-like (PK-like)"/>
    <property type="match status" value="1"/>
</dbReference>
<keyword evidence="1" id="KW-0723">Serine/threonine-protein kinase</keyword>
<keyword evidence="7" id="KW-0829">Tyrosine-protein kinase</keyword>
<dbReference type="GO" id="GO:1902531">
    <property type="term" value="P:regulation of intracellular signal transduction"/>
    <property type="evidence" value="ECO:0007669"/>
    <property type="project" value="UniProtKB-ARBA"/>
</dbReference>
<accession>A0A1W2VNM5</accession>
<evidence type="ECO:0000256" key="4">
    <source>
        <dbReference type="ARBA" id="ARBA00022741"/>
    </source>
</evidence>
<reference evidence="15" key="1">
    <citation type="journal article" date="2003" name="Dev. Genes Evol.">
        <title>Genomewide surveys of developmentally relevant genes in Ciona intestinalis.</title>
        <authorList>
            <person name="Satou Y."/>
            <person name="Satoh N."/>
        </authorList>
    </citation>
    <scope>NUCLEOTIDE SEQUENCE</scope>
</reference>
<reference evidence="15" key="3">
    <citation type="submission" date="2005-04" db="EMBL/GenBank/DDBJ databases">
        <title>Expressed genes in Ciona intestinalis.</title>
        <authorList>
            <person name="Satou Y."/>
        </authorList>
    </citation>
    <scope>NUCLEOTIDE SEQUENCE</scope>
</reference>
<dbReference type="OrthoDB" id="10252354at2759"/>
<evidence type="ECO:0000256" key="11">
    <source>
        <dbReference type="ARBA" id="ARBA00049299"/>
    </source>
</evidence>
<keyword evidence="2" id="KW-0597">Phosphoprotein</keyword>
<accession>Q4H379</accession>
<dbReference type="InterPro" id="IPR052468">
    <property type="entry name" value="Dual_spec_MAPK_kinase"/>
</dbReference>
<gene>
    <name evidence="15" type="primary">Ci-MAPKK7</name>
</gene>
<dbReference type="GO" id="GO:0004713">
    <property type="term" value="F:protein tyrosine kinase activity"/>
    <property type="evidence" value="ECO:0007669"/>
    <property type="project" value="UniProtKB-KW"/>
</dbReference>
<dbReference type="GO" id="GO:0004708">
    <property type="term" value="F:MAP kinase kinase activity"/>
    <property type="evidence" value="ECO:0007669"/>
    <property type="project" value="UniProtKB-EC"/>
</dbReference>
<evidence type="ECO:0000256" key="10">
    <source>
        <dbReference type="ARBA" id="ARBA00049014"/>
    </source>
</evidence>
<dbReference type="SMART" id="SM00220">
    <property type="entry name" value="S_TKc"/>
    <property type="match status" value="1"/>
</dbReference>
<dbReference type="FunFam" id="3.30.200.20:FF:000040">
    <property type="entry name" value="Dual specificity mitogen-activated protein kinase kinase"/>
    <property type="match status" value="1"/>
</dbReference>
<evidence type="ECO:0000259" key="14">
    <source>
        <dbReference type="PROSITE" id="PS50011"/>
    </source>
</evidence>
<dbReference type="InterPro" id="IPR011009">
    <property type="entry name" value="Kinase-like_dom_sf"/>
</dbReference>
<dbReference type="PROSITE" id="PS50011">
    <property type="entry name" value="PROTEIN_KINASE_DOM"/>
    <property type="match status" value="1"/>
</dbReference>
<evidence type="ECO:0000256" key="12">
    <source>
        <dbReference type="ARBA" id="ARBA00051693"/>
    </source>
</evidence>
<feature type="compositionally biased region" description="Polar residues" evidence="13">
    <location>
        <begin position="463"/>
        <end position="478"/>
    </location>
</feature>
<evidence type="ECO:0000313" key="15">
    <source>
        <dbReference type="EMBL" id="BAE06548.1"/>
    </source>
</evidence>
<evidence type="ECO:0000256" key="5">
    <source>
        <dbReference type="ARBA" id="ARBA00022777"/>
    </source>
</evidence>
<comment type="similarity">
    <text evidence="8">Belongs to the protein kinase superfamily. STE Ser/Thr protein kinase family. MAP kinase kinase subfamily.</text>
</comment>
<sequence>MTMNGSVDLNALEKRMKQLELNFQQQNARKKPTNLGMGNMSNSQQTSSARPHMSLNFSNSSPASLMKSSSGAVDTAARKKQISFALPASIPQPEKTQESEKIDARLQEVIRQTGKLRIDSMIYEAKVEQFENLGQIGSGTCGQVYKMRYITGHVMAVKQMHRSGNREENKRILMDLDIVQKSHDCPNIVKCYGTFVTEVNVWICMELMETCFDKLKKKINGPMPENILGKLTVSVVKALHYLKEKHGVIHRDVKPSNILVNKLGDVKLCDFGISGRLVDSQAKTRAAGCTAYMAPERISPDPSHPNYDIRADVWSLGISLVELATGVFPYHNCKTDFEMLTKILEEAPPELPNDQNFSIGFKRFVSFCCTKDYRYRPKYRDLLEHEFVRRHEHSMVDIPAWLRKVLITQTKAASLDRCGNPMQGNIASSNDPFAFAAEITKAQFAKHTRTRSLGTGFEFTKIPPNQTNKPTSSKSIFR</sequence>
<dbReference type="EC" id="2.7.12.2" evidence="9"/>
<protein>
    <recommendedName>
        <fullName evidence="9">mitogen-activated protein kinase kinase</fullName>
        <ecNumber evidence="9">2.7.12.2</ecNumber>
    </recommendedName>
</protein>
<organism evidence="15">
    <name type="scientific">Ciona intestinalis</name>
    <name type="common">Transparent sea squirt</name>
    <name type="synonym">Ascidia intestinalis</name>
    <dbReference type="NCBI Taxonomy" id="7719"/>
    <lineage>
        <taxon>Eukaryota</taxon>
        <taxon>Metazoa</taxon>
        <taxon>Chordata</taxon>
        <taxon>Tunicata</taxon>
        <taxon>Ascidiacea</taxon>
        <taxon>Phlebobranchia</taxon>
        <taxon>Cionidae</taxon>
        <taxon>Ciona</taxon>
    </lineage>
</organism>
<dbReference type="Pfam" id="PF00069">
    <property type="entry name" value="Pkinase"/>
    <property type="match status" value="1"/>
</dbReference>
<comment type="catalytic activity">
    <reaction evidence="11">
        <text>L-threonyl-[protein] + ATP = O-phospho-L-threonyl-[protein] + ADP + H(+)</text>
        <dbReference type="Rhea" id="RHEA:46608"/>
        <dbReference type="Rhea" id="RHEA-COMP:11060"/>
        <dbReference type="Rhea" id="RHEA-COMP:11605"/>
        <dbReference type="ChEBI" id="CHEBI:15378"/>
        <dbReference type="ChEBI" id="CHEBI:30013"/>
        <dbReference type="ChEBI" id="CHEBI:30616"/>
        <dbReference type="ChEBI" id="CHEBI:61977"/>
        <dbReference type="ChEBI" id="CHEBI:456216"/>
        <dbReference type="EC" id="2.7.12.2"/>
    </reaction>
</comment>
<evidence type="ECO:0000256" key="1">
    <source>
        <dbReference type="ARBA" id="ARBA00022527"/>
    </source>
</evidence>
<keyword evidence="3" id="KW-0808">Transferase</keyword>
<feature type="domain" description="Protein kinase" evidence="14">
    <location>
        <begin position="130"/>
        <end position="388"/>
    </location>
</feature>
<reference evidence="15" key="2">
    <citation type="journal article" date="2004" name="Development">
        <title>Gene expression profiles of transcription factors and signaling molecules in the ascidian embryo: towards a comprehensive understanding of gene networks.</title>
        <authorList>
            <person name="Imai K.S."/>
            <person name="Hino K."/>
            <person name="Yagi K."/>
            <person name="Satoh N."/>
            <person name="Satou Y."/>
        </authorList>
    </citation>
    <scope>NUCLEOTIDE SEQUENCE</scope>
</reference>
<dbReference type="Gene3D" id="3.30.200.20">
    <property type="entry name" value="Phosphorylase Kinase, domain 1"/>
    <property type="match status" value="1"/>
</dbReference>
<dbReference type="EMBL" id="AB210543">
    <property type="protein sequence ID" value="BAE06548.1"/>
    <property type="molecule type" value="mRNA"/>
</dbReference>
<evidence type="ECO:0000256" key="8">
    <source>
        <dbReference type="ARBA" id="ARBA00038035"/>
    </source>
</evidence>